<dbReference type="Proteomes" id="UP000694380">
    <property type="component" value="Unplaced"/>
</dbReference>
<dbReference type="Ensembl" id="ENSCPBT00000002582.1">
    <property type="protein sequence ID" value="ENSCPBP00000002115.1"/>
    <property type="gene ID" value="ENSCPBG00000001703.1"/>
</dbReference>
<evidence type="ECO:0000313" key="3">
    <source>
        <dbReference type="Proteomes" id="UP000694380"/>
    </source>
</evidence>
<protein>
    <recommendedName>
        <fullName evidence="1">Reverse transcriptase domain-containing protein</fullName>
    </recommendedName>
</protein>
<dbReference type="CDD" id="cd01650">
    <property type="entry name" value="RT_nLTR_like"/>
    <property type="match status" value="1"/>
</dbReference>
<organism evidence="2 3">
    <name type="scientific">Chrysemys picta bellii</name>
    <name type="common">Western painted turtle</name>
    <name type="synonym">Emys bellii</name>
    <dbReference type="NCBI Taxonomy" id="8478"/>
    <lineage>
        <taxon>Eukaryota</taxon>
        <taxon>Metazoa</taxon>
        <taxon>Chordata</taxon>
        <taxon>Craniata</taxon>
        <taxon>Vertebrata</taxon>
        <taxon>Euteleostomi</taxon>
        <taxon>Archelosauria</taxon>
        <taxon>Testudinata</taxon>
        <taxon>Testudines</taxon>
        <taxon>Cryptodira</taxon>
        <taxon>Durocryptodira</taxon>
        <taxon>Testudinoidea</taxon>
        <taxon>Emydidae</taxon>
        <taxon>Chrysemys</taxon>
    </lineage>
</organism>
<dbReference type="Pfam" id="PF00078">
    <property type="entry name" value="RVT_1"/>
    <property type="match status" value="1"/>
</dbReference>
<feature type="domain" description="Reverse transcriptase" evidence="1">
    <location>
        <begin position="28"/>
        <end position="279"/>
    </location>
</feature>
<evidence type="ECO:0000313" key="2">
    <source>
        <dbReference type="Ensembl" id="ENSCPBP00000002115.1"/>
    </source>
</evidence>
<dbReference type="SUPFAM" id="SSF56672">
    <property type="entry name" value="DNA/RNA polymerases"/>
    <property type="match status" value="1"/>
</dbReference>
<dbReference type="InterPro" id="IPR043502">
    <property type="entry name" value="DNA/RNA_pol_sf"/>
</dbReference>
<dbReference type="PROSITE" id="PS50878">
    <property type="entry name" value="RT_POL"/>
    <property type="match status" value="1"/>
</dbReference>
<accession>A0A8C3H626</accession>
<dbReference type="OMA" id="MECALSK"/>
<reference evidence="2" key="2">
    <citation type="submission" date="2025-09" db="UniProtKB">
        <authorList>
            <consortium name="Ensembl"/>
        </authorList>
    </citation>
    <scope>IDENTIFICATION</scope>
</reference>
<dbReference type="InterPro" id="IPR000477">
    <property type="entry name" value="RT_dom"/>
</dbReference>
<reference evidence="2" key="1">
    <citation type="submission" date="2025-08" db="UniProtKB">
        <authorList>
            <consortium name="Ensembl"/>
        </authorList>
    </citation>
    <scope>IDENTIFICATION</scope>
</reference>
<dbReference type="GeneTree" id="ENSGT01150000286902"/>
<sequence>MGPDALHPRVLKKLADVIAEPLAIIFENSWRSGEVPDDWKKANVAPIFKKGKKEDPGNYRPVSLTSVPGKIMEQVLKESILKHLEERKVIRNSQHGFTKGKSCLTNLIAFYEEITGSVHEGKAVDVLFLDFSKAFDTVSHSILASKLKKYGLDEWIESWLDCRAQQVVINGSMSSWQPVSSGVPQGSALGPVLFNIFINDLEDGMDCTLSKFADDTKLGGVVDTLEGRDRIQRDLDKLEDWAKGNLMRFNRDKCRVLHLGRKNPMHCYRLGTEWLGSSSAEKDLGVTVDEKLDMSQQCALVAKKANGILGCISRGIASRSRDMIVPLYSALVRPHLEYCVQFWALHYKNDVEKLERVQRRATKMIRGLEHMTYEERLRELGLFSLQKRRMRRDLIAAFNYLKGASKEDGSRLFSVVPEDRTRSNGLKLQLGRFR</sequence>
<dbReference type="PANTHER" id="PTHR33332">
    <property type="entry name" value="REVERSE TRANSCRIPTASE DOMAIN-CONTAINING PROTEIN"/>
    <property type="match status" value="1"/>
</dbReference>
<dbReference type="AlphaFoldDB" id="A0A8C3H626"/>
<name>A0A8C3H626_CHRPI</name>
<keyword evidence="3" id="KW-1185">Reference proteome</keyword>
<evidence type="ECO:0000259" key="1">
    <source>
        <dbReference type="PROSITE" id="PS50878"/>
    </source>
</evidence>
<proteinExistence type="predicted"/>